<keyword evidence="2" id="KW-0238">DNA-binding</keyword>
<dbReference type="PANTHER" id="PTHR33154">
    <property type="entry name" value="TRANSCRIPTIONAL REGULATOR, ARSR FAMILY"/>
    <property type="match status" value="1"/>
</dbReference>
<evidence type="ECO:0000256" key="1">
    <source>
        <dbReference type="ARBA" id="ARBA00023015"/>
    </source>
</evidence>
<dbReference type="InterPro" id="IPR001845">
    <property type="entry name" value="HTH_ArsR_DNA-bd_dom"/>
</dbReference>
<keyword evidence="3" id="KW-0804">Transcription</keyword>
<dbReference type="AlphaFoldDB" id="A0ABD5EEE5"/>
<keyword evidence="1" id="KW-0805">Transcription regulation</keyword>
<evidence type="ECO:0000256" key="3">
    <source>
        <dbReference type="ARBA" id="ARBA00023163"/>
    </source>
</evidence>
<dbReference type="Pfam" id="PF19361">
    <property type="entry name" value="DUF5937"/>
    <property type="match status" value="1"/>
</dbReference>
<dbReference type="GO" id="GO:0003677">
    <property type="term" value="F:DNA binding"/>
    <property type="evidence" value="ECO:0007669"/>
    <property type="project" value="UniProtKB-KW"/>
</dbReference>
<dbReference type="InterPro" id="IPR036390">
    <property type="entry name" value="WH_DNA-bd_sf"/>
</dbReference>
<dbReference type="PRINTS" id="PR00778">
    <property type="entry name" value="HTHARSR"/>
</dbReference>
<comment type="caution">
    <text evidence="5">The sequence shown here is derived from an EMBL/GenBank/DDBJ whole genome shotgun (WGS) entry which is preliminary data.</text>
</comment>
<evidence type="ECO:0000259" key="4">
    <source>
        <dbReference type="PROSITE" id="PS50987"/>
    </source>
</evidence>
<dbReference type="Gene3D" id="1.10.10.10">
    <property type="entry name" value="Winged helix-like DNA-binding domain superfamily/Winged helix DNA-binding domain"/>
    <property type="match status" value="1"/>
</dbReference>
<dbReference type="CDD" id="cd00090">
    <property type="entry name" value="HTH_ARSR"/>
    <property type="match status" value="1"/>
</dbReference>
<accession>A0ABD5EEE5</accession>
<dbReference type="InterPro" id="IPR011991">
    <property type="entry name" value="ArsR-like_HTH"/>
</dbReference>
<dbReference type="InterPro" id="IPR051081">
    <property type="entry name" value="HTH_MetalResp_TranReg"/>
</dbReference>
<dbReference type="NCBIfam" id="NF033788">
    <property type="entry name" value="HTH_metalloreg"/>
    <property type="match status" value="1"/>
</dbReference>
<dbReference type="EMBL" id="JAVRER010000118">
    <property type="protein sequence ID" value="MDT0419764.1"/>
    <property type="molecule type" value="Genomic_DNA"/>
</dbReference>
<gene>
    <name evidence="5" type="ORF">RM574_30265</name>
</gene>
<protein>
    <submittedName>
        <fullName evidence="5">DUF5937 family protein</fullName>
    </submittedName>
</protein>
<organism evidence="5 6">
    <name type="scientific">Streptomyces evansiae</name>
    <dbReference type="NCBI Taxonomy" id="3075535"/>
    <lineage>
        <taxon>Bacteria</taxon>
        <taxon>Bacillati</taxon>
        <taxon>Actinomycetota</taxon>
        <taxon>Actinomycetes</taxon>
        <taxon>Kitasatosporales</taxon>
        <taxon>Streptomycetaceae</taxon>
        <taxon>Streptomyces</taxon>
    </lineage>
</organism>
<dbReference type="RefSeq" id="WP_093854802.1">
    <property type="nucleotide sequence ID" value="NZ_JAVRER010000118.1"/>
</dbReference>
<feature type="domain" description="HTH arsR-type" evidence="4">
    <location>
        <begin position="280"/>
        <end position="372"/>
    </location>
</feature>
<dbReference type="Pfam" id="PF12840">
    <property type="entry name" value="HTH_20"/>
    <property type="match status" value="1"/>
</dbReference>
<dbReference type="InterPro" id="IPR045981">
    <property type="entry name" value="DUF5937"/>
</dbReference>
<sequence>MSVIIDIAGLPHDRVRVKPSPLAELGMALHAFTESRHHPRLAAWVTATTARLDPHLADRLEEARFLWGATFSDVFTAFAGLPAEEEAQPAGTLAGELDLLDRVPDEDFVAALLESVCDPSYGAYGARIPSPLTDAVVRRRTLTLAAAQGRPLVDFTQRVLADPGWAREWFRGLMTECEEAFFADTWQRVGPGLAADARHTAELLRRKGLGAALAHASPAITYDEETGRITVDKLTAARTAAARQGLTLVPTRLGSPHLMVLHRHGWQPVLHYPVASQDPPPGPTVEELTLRMEALAHPVRMRMCRLLSRSAYSTIGLAEAHGLSAPEISRHLAVLKRAGLVTSSRRGRYVLHELDLELVARLGTDFVGHLLR</sequence>
<dbReference type="SUPFAM" id="SSF46785">
    <property type="entry name" value="Winged helix' DNA-binding domain"/>
    <property type="match status" value="1"/>
</dbReference>
<evidence type="ECO:0000313" key="6">
    <source>
        <dbReference type="Proteomes" id="UP001183607"/>
    </source>
</evidence>
<evidence type="ECO:0000256" key="2">
    <source>
        <dbReference type="ARBA" id="ARBA00023125"/>
    </source>
</evidence>
<dbReference type="PROSITE" id="PS50987">
    <property type="entry name" value="HTH_ARSR_2"/>
    <property type="match status" value="1"/>
</dbReference>
<dbReference type="InterPro" id="IPR036388">
    <property type="entry name" value="WH-like_DNA-bd_sf"/>
</dbReference>
<proteinExistence type="predicted"/>
<dbReference type="PANTHER" id="PTHR33154:SF33">
    <property type="entry name" value="TRANSCRIPTIONAL REPRESSOR SDPR"/>
    <property type="match status" value="1"/>
</dbReference>
<reference evidence="6" key="1">
    <citation type="submission" date="2023-07" db="EMBL/GenBank/DDBJ databases">
        <title>30 novel species of actinomycetes from the DSMZ collection.</title>
        <authorList>
            <person name="Nouioui I."/>
        </authorList>
    </citation>
    <scope>NUCLEOTIDE SEQUENCE [LARGE SCALE GENOMIC DNA]</scope>
    <source>
        <strain evidence="6">DSM 41982</strain>
    </source>
</reference>
<dbReference type="SMART" id="SM00418">
    <property type="entry name" value="HTH_ARSR"/>
    <property type="match status" value="1"/>
</dbReference>
<evidence type="ECO:0000313" key="5">
    <source>
        <dbReference type="EMBL" id="MDT0419764.1"/>
    </source>
</evidence>
<name>A0ABD5EEE5_9ACTN</name>
<dbReference type="Proteomes" id="UP001183607">
    <property type="component" value="Unassembled WGS sequence"/>
</dbReference>